<feature type="region of interest" description="Disordered" evidence="2">
    <location>
        <begin position="1"/>
        <end position="75"/>
    </location>
</feature>
<evidence type="ECO:0000313" key="5">
    <source>
        <dbReference type="Proteomes" id="UP001296104"/>
    </source>
</evidence>
<feature type="domain" description="CCHC-type" evidence="3">
    <location>
        <begin position="509"/>
        <end position="525"/>
    </location>
</feature>
<keyword evidence="1" id="KW-0175">Coiled coil</keyword>
<feature type="compositionally biased region" description="Low complexity" evidence="2">
    <location>
        <begin position="61"/>
        <end position="75"/>
    </location>
</feature>
<sequence>MPRRSNAGITSTRPNSRDNNSSRNRKDLYCDTHGWGNHTSQDCNRPKDGHNPNAIPPLRWNNNDNTTNNGGRNGRNQTTCGFCNKVGHNANDCHANPASSNYRPGADIDMSAPDPIAIPFRINNTFGVASDESRIIPEQPGFRGFAQENEPRWRAAGLRNAETSQAEKKPYCCFCNATSHEADQCQNEQGLKRFYHSKLICAGCRVKGHLKDECKNPIGQRCSKCWRTGHTAFECKMCKTTPMNTFMSAVAAPTPASRFKWNSGNIVPNRIQALRVWFEKEQREAVSSCQFVNQLEYDAVEHILRETEAREFRESGQLSSNMDMETARAQLSQDLSSLTAEVRNLTGLSTLKLNYAVPGIEGYGSDSRNTTKSQVKSFSTPHSGTTNAFTFHSSTSHPPNVLRPSISRDTNQPANLTQEAHEAQILNEAIQKVIREHGDREVEDKINRSTCYARSHANEGLRNLAQRVVERQLLSPQRMDEIKRLMLLRAQFWRDPEAMAALPQRKRPCCMKCGQMGHIVDRFFNPVRPDITREEFLALQDCVDWGLFVVFECDCCVSRVQGVRYGNYKYVPLMQN</sequence>
<feature type="coiled-coil region" evidence="1">
    <location>
        <begin position="321"/>
        <end position="348"/>
    </location>
</feature>
<dbReference type="InterPro" id="IPR001878">
    <property type="entry name" value="Znf_CCHC"/>
</dbReference>
<protein>
    <submittedName>
        <fullName evidence="4">Uncharacterized protein RCC_06693</fullName>
    </submittedName>
</protein>
<dbReference type="SMART" id="SM00343">
    <property type="entry name" value="ZnF_C2HC"/>
    <property type="match status" value="5"/>
</dbReference>
<accession>A0AAI8Z5Y6</accession>
<name>A0AAI8Z5Y6_9PEZI</name>
<comment type="caution">
    <text evidence="4">The sequence shown here is derived from an EMBL/GenBank/DDBJ whole genome shotgun (WGS) entry which is preliminary data.</text>
</comment>
<feature type="domain" description="CCHC-type" evidence="3">
    <location>
        <begin position="79"/>
        <end position="95"/>
    </location>
</feature>
<evidence type="ECO:0000256" key="2">
    <source>
        <dbReference type="SAM" id="MobiDB-lite"/>
    </source>
</evidence>
<organism evidence="4 5">
    <name type="scientific">Lecanosticta acicola</name>
    <dbReference type="NCBI Taxonomy" id="111012"/>
    <lineage>
        <taxon>Eukaryota</taxon>
        <taxon>Fungi</taxon>
        <taxon>Dikarya</taxon>
        <taxon>Ascomycota</taxon>
        <taxon>Pezizomycotina</taxon>
        <taxon>Dothideomycetes</taxon>
        <taxon>Dothideomycetidae</taxon>
        <taxon>Mycosphaerellales</taxon>
        <taxon>Mycosphaerellaceae</taxon>
        <taxon>Lecanosticta</taxon>
    </lineage>
</organism>
<reference evidence="4" key="1">
    <citation type="submission" date="2023-11" db="EMBL/GenBank/DDBJ databases">
        <authorList>
            <person name="Alioto T."/>
            <person name="Alioto T."/>
            <person name="Gomez Garrido J."/>
        </authorList>
    </citation>
    <scope>NUCLEOTIDE SEQUENCE</scope>
</reference>
<dbReference type="GO" id="GO:0008270">
    <property type="term" value="F:zinc ion binding"/>
    <property type="evidence" value="ECO:0007669"/>
    <property type="project" value="InterPro"/>
</dbReference>
<dbReference type="Gene3D" id="4.10.60.10">
    <property type="entry name" value="Zinc finger, CCHC-type"/>
    <property type="match status" value="1"/>
</dbReference>
<feature type="compositionally biased region" description="Low complexity" evidence="2">
    <location>
        <begin position="11"/>
        <end position="22"/>
    </location>
</feature>
<evidence type="ECO:0000256" key="1">
    <source>
        <dbReference type="SAM" id="Coils"/>
    </source>
</evidence>
<dbReference type="InterPro" id="IPR036875">
    <property type="entry name" value="Znf_CCHC_sf"/>
</dbReference>
<evidence type="ECO:0000259" key="3">
    <source>
        <dbReference type="SMART" id="SM00343"/>
    </source>
</evidence>
<dbReference type="Proteomes" id="UP001296104">
    <property type="component" value="Unassembled WGS sequence"/>
</dbReference>
<proteinExistence type="predicted"/>
<gene>
    <name evidence="4" type="ORF">LECACI_7A008473</name>
</gene>
<dbReference type="SUPFAM" id="SSF57756">
    <property type="entry name" value="Retrovirus zinc finger-like domains"/>
    <property type="match status" value="2"/>
</dbReference>
<evidence type="ECO:0000313" key="4">
    <source>
        <dbReference type="EMBL" id="CAK4033315.1"/>
    </source>
</evidence>
<feature type="domain" description="CCHC-type" evidence="3">
    <location>
        <begin position="221"/>
        <end position="237"/>
    </location>
</feature>
<feature type="domain" description="CCHC-type" evidence="3">
    <location>
        <begin position="200"/>
        <end position="216"/>
    </location>
</feature>
<dbReference type="AlphaFoldDB" id="A0AAI8Z5Y6"/>
<feature type="domain" description="CCHC-type" evidence="3">
    <location>
        <begin position="171"/>
        <end position="187"/>
    </location>
</feature>
<keyword evidence="5" id="KW-1185">Reference proteome</keyword>
<dbReference type="EMBL" id="CAVMBE010000083">
    <property type="protein sequence ID" value="CAK4033315.1"/>
    <property type="molecule type" value="Genomic_DNA"/>
</dbReference>
<dbReference type="GO" id="GO:0003676">
    <property type="term" value="F:nucleic acid binding"/>
    <property type="evidence" value="ECO:0007669"/>
    <property type="project" value="InterPro"/>
</dbReference>